<feature type="domain" description="HTH-type transcriptional repressor KstR2 C-terminal" evidence="1">
    <location>
        <begin position="2"/>
        <end position="83"/>
    </location>
</feature>
<dbReference type="InterPro" id="IPR041490">
    <property type="entry name" value="KstR2_TetR_C"/>
</dbReference>
<keyword evidence="3" id="KW-1185">Reference proteome</keyword>
<reference evidence="2 3" key="1">
    <citation type="submission" date="2009-02" db="EMBL/GenBank/DDBJ databases">
        <title>Sequencing of the draft genome and assembly of Dethiobacter alkaliphilus AHT 1.</title>
        <authorList>
            <consortium name="US DOE Joint Genome Institute (JGI-PGF)"/>
            <person name="Lucas S."/>
            <person name="Copeland A."/>
            <person name="Lapidus A."/>
            <person name="Glavina del Rio T."/>
            <person name="Dalin E."/>
            <person name="Tice H."/>
            <person name="Bruce D."/>
            <person name="Goodwin L."/>
            <person name="Pitluck S."/>
            <person name="Larimer F."/>
            <person name="Land M.L."/>
            <person name="Hauser L."/>
            <person name="Muyzer G."/>
        </authorList>
    </citation>
    <scope>NUCLEOTIDE SEQUENCE [LARGE SCALE GENOMIC DNA]</scope>
    <source>
        <strain evidence="2 3">AHT 1</strain>
    </source>
</reference>
<dbReference type="EMBL" id="ACJM01000012">
    <property type="protein sequence ID" value="EEG76836.1"/>
    <property type="molecule type" value="Genomic_DNA"/>
</dbReference>
<dbReference type="Pfam" id="PF17932">
    <property type="entry name" value="TetR_C_24"/>
    <property type="match status" value="1"/>
</dbReference>
<sequence length="118" mass="13228">MKDKLQLLFDYQLDFIETHGSMARILGSEHWLPQDEFKALLRQQREQLNAFVSAILSEGIESGEFRPVSAEVVAQSVLGSLMSLWGNAFLEESPAPASNFTEELMDFFLHGLGSGHEI</sequence>
<accession>C0GIH5</accession>
<dbReference type="STRING" id="555088.DealDRAFT_2284"/>
<name>C0GIH5_DETAL</name>
<dbReference type="InterPro" id="IPR036271">
    <property type="entry name" value="Tet_transcr_reg_TetR-rel_C_sf"/>
</dbReference>
<dbReference type="SUPFAM" id="SSF48498">
    <property type="entry name" value="Tetracyclin repressor-like, C-terminal domain"/>
    <property type="match status" value="1"/>
</dbReference>
<evidence type="ECO:0000313" key="2">
    <source>
        <dbReference type="EMBL" id="EEG76836.1"/>
    </source>
</evidence>
<evidence type="ECO:0000313" key="3">
    <source>
        <dbReference type="Proteomes" id="UP000006443"/>
    </source>
</evidence>
<comment type="caution">
    <text evidence="2">The sequence shown here is derived from an EMBL/GenBank/DDBJ whole genome shotgun (WGS) entry which is preliminary data.</text>
</comment>
<dbReference type="AlphaFoldDB" id="C0GIH5"/>
<protein>
    <recommendedName>
        <fullName evidence="1">HTH-type transcriptional repressor KstR2 C-terminal domain-containing protein</fullName>
    </recommendedName>
</protein>
<dbReference type="Gene3D" id="1.10.357.10">
    <property type="entry name" value="Tetracycline Repressor, domain 2"/>
    <property type="match status" value="1"/>
</dbReference>
<proteinExistence type="predicted"/>
<dbReference type="RefSeq" id="WP_008517529.1">
    <property type="nucleotide sequence ID" value="NZ_ACJM01000012.1"/>
</dbReference>
<evidence type="ECO:0000259" key="1">
    <source>
        <dbReference type="Pfam" id="PF17932"/>
    </source>
</evidence>
<dbReference type="Proteomes" id="UP000006443">
    <property type="component" value="Unassembled WGS sequence"/>
</dbReference>
<gene>
    <name evidence="2" type="ORF">DealDRAFT_2284</name>
</gene>
<organism evidence="2 3">
    <name type="scientific">Dethiobacter alkaliphilus AHT 1</name>
    <dbReference type="NCBI Taxonomy" id="555088"/>
    <lineage>
        <taxon>Bacteria</taxon>
        <taxon>Bacillati</taxon>
        <taxon>Bacillota</taxon>
        <taxon>Dethiobacteria</taxon>
        <taxon>Dethiobacterales</taxon>
        <taxon>Dethiobacteraceae</taxon>
        <taxon>Dethiobacter</taxon>
    </lineage>
</organism>